<organism evidence="8 9">
    <name type="scientific">Chitinophaga pinensis</name>
    <dbReference type="NCBI Taxonomy" id="79329"/>
    <lineage>
        <taxon>Bacteria</taxon>
        <taxon>Pseudomonadati</taxon>
        <taxon>Bacteroidota</taxon>
        <taxon>Chitinophagia</taxon>
        <taxon>Chitinophagales</taxon>
        <taxon>Chitinophagaceae</taxon>
        <taxon>Chitinophaga</taxon>
    </lineage>
</organism>
<keyword evidence="9" id="KW-1185">Reference proteome</keyword>
<evidence type="ECO:0000256" key="4">
    <source>
        <dbReference type="ARBA" id="ARBA00023136"/>
    </source>
</evidence>
<dbReference type="OrthoDB" id="9811754at2"/>
<dbReference type="InterPro" id="IPR058634">
    <property type="entry name" value="AaeA-lik-b-barrel"/>
</dbReference>
<feature type="domain" description="p-hydroxybenzoic acid efflux pump subunit AaeA-like beta-barrel" evidence="7">
    <location>
        <begin position="252"/>
        <end position="344"/>
    </location>
</feature>
<keyword evidence="4 5" id="KW-0472">Membrane</keyword>
<evidence type="ECO:0000313" key="9">
    <source>
        <dbReference type="Proteomes" id="UP000318815"/>
    </source>
</evidence>
<keyword evidence="2 5" id="KW-0812">Transmembrane</keyword>
<comment type="caution">
    <text evidence="8">The sequence shown here is derived from an EMBL/GenBank/DDBJ whole genome shotgun (WGS) entry which is preliminary data.</text>
</comment>
<evidence type="ECO:0000313" key="8">
    <source>
        <dbReference type="EMBL" id="TWV92220.1"/>
    </source>
</evidence>
<dbReference type="Proteomes" id="UP000318815">
    <property type="component" value="Unassembled WGS sequence"/>
</dbReference>
<dbReference type="Gene3D" id="1.10.287.470">
    <property type="entry name" value="Helix hairpin bin"/>
    <property type="match status" value="1"/>
</dbReference>
<dbReference type="EMBL" id="VOHS01000068">
    <property type="protein sequence ID" value="TWV92220.1"/>
    <property type="molecule type" value="Genomic_DNA"/>
</dbReference>
<dbReference type="GO" id="GO:0055085">
    <property type="term" value="P:transmembrane transport"/>
    <property type="evidence" value="ECO:0007669"/>
    <property type="project" value="InterPro"/>
</dbReference>
<dbReference type="GO" id="GO:0016020">
    <property type="term" value="C:membrane"/>
    <property type="evidence" value="ECO:0007669"/>
    <property type="project" value="UniProtKB-SubCell"/>
</dbReference>
<sequence>MTQEKTQQSKSPVKFIVLGVAGVAILYFGGKKIMHAYTHESTDNAQIESNAIPVLSRVGGYIDTFALQDYQSVKGGQLLLTIDDKEYKIAVQQAAADLSAAKADLIFAEAQINNIGSDKTVADAGVSVEQVNLEKATRDLARDQALFNDGSITQHQLDNSQSAYKVAQSQLESSRKRVGQVVSQNGTANAQIERAKANVALKEAALESAKLKLSYTQVMAPVAGRIGKTNLQKGQLVQAGQQLFSVVNNERYWIVANFKETQLEKMKIGQVVKVEVDGYPDKEISGKIVAFSDATGAKFSLLPPDNATGNFVKVTQRVPVKIEIDRAEELKSILKAGLSVTVDVQVD</sequence>
<gene>
    <name evidence="8" type="ORF">FEF09_28410</name>
</gene>
<evidence type="ECO:0000259" key="6">
    <source>
        <dbReference type="Pfam" id="PF25917"/>
    </source>
</evidence>
<feature type="transmembrane region" description="Helical" evidence="5">
    <location>
        <begin position="12"/>
        <end position="30"/>
    </location>
</feature>
<evidence type="ECO:0000259" key="7">
    <source>
        <dbReference type="Pfam" id="PF25963"/>
    </source>
</evidence>
<dbReference type="Pfam" id="PF25963">
    <property type="entry name" value="Beta-barrel_AAEA"/>
    <property type="match status" value="1"/>
</dbReference>
<dbReference type="SUPFAM" id="SSF111369">
    <property type="entry name" value="HlyD-like secretion proteins"/>
    <property type="match status" value="2"/>
</dbReference>
<dbReference type="AlphaFoldDB" id="A0A5C6LNS3"/>
<proteinExistence type="predicted"/>
<evidence type="ECO:0000256" key="1">
    <source>
        <dbReference type="ARBA" id="ARBA00004167"/>
    </source>
</evidence>
<evidence type="ECO:0000256" key="5">
    <source>
        <dbReference type="SAM" id="Phobius"/>
    </source>
</evidence>
<dbReference type="PANTHER" id="PTHR30386">
    <property type="entry name" value="MEMBRANE FUSION SUBUNIT OF EMRAB-TOLC MULTIDRUG EFFLUX PUMP"/>
    <property type="match status" value="1"/>
</dbReference>
<protein>
    <submittedName>
        <fullName evidence="8">HlyD family secretion protein</fullName>
    </submittedName>
</protein>
<dbReference type="RefSeq" id="WP_146308221.1">
    <property type="nucleotide sequence ID" value="NZ_VOHS01000068.1"/>
</dbReference>
<reference evidence="8 9" key="1">
    <citation type="submission" date="2019-08" db="EMBL/GenBank/DDBJ databases">
        <title>Whole genome sequencing of chitin degrading bacteria Chitinophaga pinensis YS16.</title>
        <authorList>
            <person name="Singh R.P."/>
            <person name="Manchanda G."/>
            <person name="Maurya I.K."/>
            <person name="Joshi N.K."/>
            <person name="Srivastava A.K."/>
        </authorList>
    </citation>
    <scope>NUCLEOTIDE SEQUENCE [LARGE SCALE GENOMIC DNA]</scope>
    <source>
        <strain evidence="8 9">YS-16</strain>
    </source>
</reference>
<dbReference type="Gene3D" id="2.40.30.170">
    <property type="match status" value="1"/>
</dbReference>
<dbReference type="InterPro" id="IPR058625">
    <property type="entry name" value="MdtA-like_BSH"/>
</dbReference>
<accession>A0A5C6LNS3</accession>
<evidence type="ECO:0000256" key="3">
    <source>
        <dbReference type="ARBA" id="ARBA00022989"/>
    </source>
</evidence>
<name>A0A5C6LNS3_9BACT</name>
<comment type="subcellular location">
    <subcellularLocation>
        <location evidence="1">Membrane</location>
        <topology evidence="1">Single-pass membrane protein</topology>
    </subcellularLocation>
</comment>
<dbReference type="Gene3D" id="2.40.50.100">
    <property type="match status" value="1"/>
</dbReference>
<dbReference type="Pfam" id="PF25917">
    <property type="entry name" value="BSH_RND"/>
    <property type="match status" value="1"/>
</dbReference>
<dbReference type="InterPro" id="IPR050739">
    <property type="entry name" value="MFP"/>
</dbReference>
<feature type="domain" description="Multidrug resistance protein MdtA-like barrel-sandwich hybrid" evidence="6">
    <location>
        <begin position="52"/>
        <end position="247"/>
    </location>
</feature>
<dbReference type="PANTHER" id="PTHR30386:SF26">
    <property type="entry name" value="TRANSPORT PROTEIN COMB"/>
    <property type="match status" value="1"/>
</dbReference>
<evidence type="ECO:0000256" key="2">
    <source>
        <dbReference type="ARBA" id="ARBA00022692"/>
    </source>
</evidence>
<keyword evidence="3 5" id="KW-1133">Transmembrane helix</keyword>